<dbReference type="RefSeq" id="WP_345675324.1">
    <property type="nucleotide sequence ID" value="NZ_BAABHS010000007.1"/>
</dbReference>
<accession>A0ABP9H1K0</accession>
<feature type="transmembrane region" description="Helical" evidence="2">
    <location>
        <begin position="55"/>
        <end position="77"/>
    </location>
</feature>
<feature type="transmembrane region" description="Helical" evidence="2">
    <location>
        <begin position="150"/>
        <end position="168"/>
    </location>
</feature>
<feature type="region of interest" description="Disordered" evidence="1">
    <location>
        <begin position="1"/>
        <end position="23"/>
    </location>
</feature>
<sequence length="298" mass="32264">MPFAAACPETDRPDLPDRPPQPAARRGLAAAAEKARCFGALAAAGYRRYATYRQAAVAGLFTNIVFGAMLCAIMLAAAHGGNTPGGYTAAQLVAFVWIGQGLLNVVHMWGWREFSDRITSGDVTSDLLRPVDPIAAYAAADLGRAAQAMLWRWLPPVVFGLLVYDMYIPHRVATYPLFAASVILAVVVSFGGRYLVNLTAFWLLDVRGPLMVWGIASAVLSGNYFPLRFLPEWTLWLAWVATPFPSLFQAPLDVAVERTSVAAASATVLVQALWAVVLYVLCVRVQRRGVVRLVVQGG</sequence>
<evidence type="ECO:0000256" key="2">
    <source>
        <dbReference type="SAM" id="Phobius"/>
    </source>
</evidence>
<reference evidence="4" key="1">
    <citation type="journal article" date="2019" name="Int. J. Syst. Evol. Microbiol.">
        <title>The Global Catalogue of Microorganisms (GCM) 10K type strain sequencing project: providing services to taxonomists for standard genome sequencing and annotation.</title>
        <authorList>
            <consortium name="The Broad Institute Genomics Platform"/>
            <consortium name="The Broad Institute Genome Sequencing Center for Infectious Disease"/>
            <person name="Wu L."/>
            <person name="Ma J."/>
        </authorList>
    </citation>
    <scope>NUCLEOTIDE SEQUENCE [LARGE SCALE GENOMIC DNA]</scope>
    <source>
        <strain evidence="4">JCM 17986</strain>
    </source>
</reference>
<keyword evidence="2" id="KW-0472">Membrane</keyword>
<proteinExistence type="predicted"/>
<name>A0ABP9H1K0_9ACTN</name>
<feature type="transmembrane region" description="Helical" evidence="2">
    <location>
        <begin position="261"/>
        <end position="282"/>
    </location>
</feature>
<keyword evidence="2" id="KW-1133">Transmembrane helix</keyword>
<feature type="transmembrane region" description="Helical" evidence="2">
    <location>
        <begin position="174"/>
        <end position="196"/>
    </location>
</feature>
<dbReference type="Proteomes" id="UP001500466">
    <property type="component" value="Unassembled WGS sequence"/>
</dbReference>
<evidence type="ECO:0000313" key="3">
    <source>
        <dbReference type="EMBL" id="GAA4959670.1"/>
    </source>
</evidence>
<dbReference type="Pfam" id="PF06182">
    <property type="entry name" value="ABC2_membrane_6"/>
    <property type="match status" value="1"/>
</dbReference>
<protein>
    <submittedName>
        <fullName evidence="3">ABC-2 family transporter protein</fullName>
    </submittedName>
</protein>
<gene>
    <name evidence="3" type="ORF">GCM10023205_23400</name>
</gene>
<evidence type="ECO:0000256" key="1">
    <source>
        <dbReference type="SAM" id="MobiDB-lite"/>
    </source>
</evidence>
<feature type="transmembrane region" description="Helical" evidence="2">
    <location>
        <begin position="89"/>
        <end position="110"/>
    </location>
</feature>
<dbReference type="InterPro" id="IPR010390">
    <property type="entry name" value="ABC-2_transporter-like"/>
</dbReference>
<evidence type="ECO:0000313" key="4">
    <source>
        <dbReference type="Proteomes" id="UP001500466"/>
    </source>
</evidence>
<organism evidence="3 4">
    <name type="scientific">Yinghuangia aomiensis</name>
    <dbReference type="NCBI Taxonomy" id="676205"/>
    <lineage>
        <taxon>Bacteria</taxon>
        <taxon>Bacillati</taxon>
        <taxon>Actinomycetota</taxon>
        <taxon>Actinomycetes</taxon>
        <taxon>Kitasatosporales</taxon>
        <taxon>Streptomycetaceae</taxon>
        <taxon>Yinghuangia</taxon>
    </lineage>
</organism>
<dbReference type="EMBL" id="BAABHS010000007">
    <property type="protein sequence ID" value="GAA4959670.1"/>
    <property type="molecule type" value="Genomic_DNA"/>
</dbReference>
<feature type="transmembrane region" description="Helical" evidence="2">
    <location>
        <begin position="208"/>
        <end position="227"/>
    </location>
</feature>
<comment type="caution">
    <text evidence="3">The sequence shown here is derived from an EMBL/GenBank/DDBJ whole genome shotgun (WGS) entry which is preliminary data.</text>
</comment>
<dbReference type="PANTHER" id="PTHR36832">
    <property type="entry name" value="SLR1174 PROTEIN-RELATED"/>
    <property type="match status" value="1"/>
</dbReference>
<dbReference type="PANTHER" id="PTHR36832:SF2">
    <property type="entry name" value="INTEGRAL MEMBRANE PROTEIN"/>
    <property type="match status" value="1"/>
</dbReference>
<keyword evidence="2" id="KW-0812">Transmembrane</keyword>
<keyword evidence="4" id="KW-1185">Reference proteome</keyword>